<evidence type="ECO:0008006" key="11">
    <source>
        <dbReference type="Google" id="ProtNLM"/>
    </source>
</evidence>
<proteinExistence type="inferred from homology"/>
<evidence type="ECO:0000259" key="9">
    <source>
        <dbReference type="Pfam" id="PF20519"/>
    </source>
</evidence>
<accession>A0A7S4S6M5</accession>
<evidence type="ECO:0000256" key="1">
    <source>
        <dbReference type="ARBA" id="ARBA00004141"/>
    </source>
</evidence>
<dbReference type="Pfam" id="PF08016">
    <property type="entry name" value="PKD_channel"/>
    <property type="match status" value="1"/>
</dbReference>
<evidence type="ECO:0000256" key="4">
    <source>
        <dbReference type="ARBA" id="ARBA00022989"/>
    </source>
</evidence>
<evidence type="ECO:0000313" key="10">
    <source>
        <dbReference type="EMBL" id="CAE4635198.1"/>
    </source>
</evidence>
<evidence type="ECO:0000256" key="2">
    <source>
        <dbReference type="ARBA" id="ARBA00007200"/>
    </source>
</evidence>
<feature type="transmembrane region" description="Helical" evidence="7">
    <location>
        <begin position="597"/>
        <end position="621"/>
    </location>
</feature>
<evidence type="ECO:0000256" key="7">
    <source>
        <dbReference type="SAM" id="Phobius"/>
    </source>
</evidence>
<dbReference type="InterPro" id="IPR051223">
    <property type="entry name" value="Polycystin"/>
</dbReference>
<reference evidence="10" key="1">
    <citation type="submission" date="2021-01" db="EMBL/GenBank/DDBJ databases">
        <authorList>
            <person name="Corre E."/>
            <person name="Pelletier E."/>
            <person name="Niang G."/>
            <person name="Scheremetjew M."/>
            <person name="Finn R."/>
            <person name="Kale V."/>
            <person name="Holt S."/>
            <person name="Cochrane G."/>
            <person name="Meng A."/>
            <person name="Brown T."/>
            <person name="Cohen L."/>
        </authorList>
    </citation>
    <scope>NUCLEOTIDE SEQUENCE</scope>
    <source>
        <strain evidence="10">CCMP3105</strain>
    </source>
</reference>
<dbReference type="EMBL" id="HBNR01064189">
    <property type="protein sequence ID" value="CAE4635198.1"/>
    <property type="molecule type" value="Transcribed_RNA"/>
</dbReference>
<dbReference type="GO" id="GO:0016020">
    <property type="term" value="C:membrane"/>
    <property type="evidence" value="ECO:0007669"/>
    <property type="project" value="UniProtKB-SubCell"/>
</dbReference>
<dbReference type="PANTHER" id="PTHR10877">
    <property type="entry name" value="POLYCYSTIN FAMILY MEMBER"/>
    <property type="match status" value="1"/>
</dbReference>
<feature type="transmembrane region" description="Helical" evidence="7">
    <location>
        <begin position="689"/>
        <end position="712"/>
    </location>
</feature>
<dbReference type="AlphaFoldDB" id="A0A7S4S6M5"/>
<dbReference type="Pfam" id="PF20519">
    <property type="entry name" value="Polycystin_dom"/>
    <property type="match status" value="1"/>
</dbReference>
<keyword evidence="3 7" id="KW-0812">Transmembrane</keyword>
<feature type="region of interest" description="Disordered" evidence="6">
    <location>
        <begin position="1"/>
        <end position="43"/>
    </location>
</feature>
<organism evidence="10">
    <name type="scientific">Alexandrium monilatum</name>
    <dbReference type="NCBI Taxonomy" id="311494"/>
    <lineage>
        <taxon>Eukaryota</taxon>
        <taxon>Sar</taxon>
        <taxon>Alveolata</taxon>
        <taxon>Dinophyceae</taxon>
        <taxon>Gonyaulacales</taxon>
        <taxon>Pyrocystaceae</taxon>
        <taxon>Alexandrium</taxon>
    </lineage>
</organism>
<comment type="subcellular location">
    <subcellularLocation>
        <location evidence="1">Membrane</location>
        <topology evidence="1">Multi-pass membrane protein</topology>
    </subcellularLocation>
</comment>
<feature type="transmembrane region" description="Helical" evidence="7">
    <location>
        <begin position="649"/>
        <end position="668"/>
    </location>
</feature>
<feature type="transmembrane region" description="Helical" evidence="7">
    <location>
        <begin position="568"/>
        <end position="585"/>
    </location>
</feature>
<evidence type="ECO:0000256" key="6">
    <source>
        <dbReference type="SAM" id="MobiDB-lite"/>
    </source>
</evidence>
<name>A0A7S4S6M5_9DINO</name>
<feature type="transmembrane region" description="Helical" evidence="7">
    <location>
        <begin position="751"/>
        <end position="776"/>
    </location>
</feature>
<comment type="similarity">
    <text evidence="2">Belongs to the polycystin family.</text>
</comment>
<feature type="compositionally biased region" description="Acidic residues" evidence="6">
    <location>
        <begin position="11"/>
        <end position="20"/>
    </location>
</feature>
<protein>
    <recommendedName>
        <fullName evidence="11">Polycystin domain-containing protein</fullName>
    </recommendedName>
</protein>
<feature type="domain" description="Polycystin" evidence="9">
    <location>
        <begin position="332"/>
        <end position="550"/>
    </location>
</feature>
<dbReference type="InterPro" id="IPR046791">
    <property type="entry name" value="Polycystin_dom"/>
</dbReference>
<sequence length="825" mass="95425">MQSDALATRDDDGEEALTDELAEKDLKREIREMQEEKRQRDDYAKRLGRKITKLNAALADVVEEEEGLRRKQEHELNKKDNENASLRREMLARADNQNRRIREYFNDVLYTKPPVSRNKHVDLDTVKVTNSRFQNPLAFRIDETTTVIKLRNNACKYWNVPPDNCILKTMSNNKCSDEIRVKDCFKQGELAQLRLEEKKMEASKPTEEELKAIMPKGKGRKVKRRDPRYNVEGIETIQRHIDGYASQLKKMGGIYFLPKLRDAKPSEHCSKIKLRDMVIYTALIVLTVWVYTSRRPAAEDYWLVRGIEDFFSLQVPKAAPPKTDYTTYVPEFLRVDSQTAMWDWLENTLPSIIWSDTDFSLGDYNMLVGYMAIRVKNVVRPYPPWTKCLDNQDFVKSIGGTCYPERAIGEDEERADFPSLVSYWDTVTQKDRSDPQRIRGDANPAKFASAEQNAEQYGMGSILGSVDSYDAGGYSVQYKMSVPNNTKATAFYLEDMAQLKQVGWISLTSRVVIISFTLYNYDYDMWTANDFLFQIPPSGAVRPHMIARPFKPRLDETRRELTETSIDIARIMIAIYILVFVGMNERRHKIKYHKAGAWYHVSLNGITDFGIVICIWVVVLWRNIGFRGPPVGERLAQVDVKFHSFTDLALTYNNIFCIEGLLMIFLSLRMMSFFRLNHRIYLLWKMLGVGFMSFSFFALMFLPTLIGFIILLHTRFGVYLDKFSSFNMAAVQFYRIVQGQLNMNELVNIDMAWSMVLSVLFFVMIPFMTFNVYAAIVVDAYFITQITAGGPGESWTLNKYYRWAVPSLLVNMIQAITPGQHIETA</sequence>
<evidence type="ECO:0000259" key="8">
    <source>
        <dbReference type="Pfam" id="PF08016"/>
    </source>
</evidence>
<gene>
    <name evidence="10" type="ORF">AMON00008_LOCUS45333</name>
</gene>
<feature type="domain" description="Polycystin cation channel PKD1/PKD2" evidence="8">
    <location>
        <begin position="562"/>
        <end position="781"/>
    </location>
</feature>
<feature type="compositionally biased region" description="Basic and acidic residues" evidence="6">
    <location>
        <begin position="21"/>
        <end position="43"/>
    </location>
</feature>
<evidence type="ECO:0000256" key="5">
    <source>
        <dbReference type="ARBA" id="ARBA00023136"/>
    </source>
</evidence>
<dbReference type="PANTHER" id="PTHR10877:SF183">
    <property type="entry name" value="AT14535P-RELATED"/>
    <property type="match status" value="1"/>
</dbReference>
<evidence type="ECO:0000256" key="3">
    <source>
        <dbReference type="ARBA" id="ARBA00022692"/>
    </source>
</evidence>
<keyword evidence="5 7" id="KW-0472">Membrane</keyword>
<dbReference type="InterPro" id="IPR013122">
    <property type="entry name" value="PKD1_2_channel"/>
</dbReference>
<keyword evidence="4 7" id="KW-1133">Transmembrane helix</keyword>